<keyword evidence="1" id="KW-1133">Transmembrane helix</keyword>
<accession>A0ABV5KDS6</accession>
<feature type="transmembrane region" description="Helical" evidence="1">
    <location>
        <begin position="85"/>
        <end position="103"/>
    </location>
</feature>
<feature type="transmembrane region" description="Helical" evidence="1">
    <location>
        <begin position="115"/>
        <end position="134"/>
    </location>
</feature>
<evidence type="ECO:0000313" key="3">
    <source>
        <dbReference type="Proteomes" id="UP001589750"/>
    </source>
</evidence>
<dbReference type="Pfam" id="PF10825">
    <property type="entry name" value="DUF2752"/>
    <property type="match status" value="1"/>
</dbReference>
<dbReference type="EMBL" id="JBHMDG010000026">
    <property type="protein sequence ID" value="MFB9314888.1"/>
    <property type="molecule type" value="Genomic_DNA"/>
</dbReference>
<reference evidence="2 3" key="1">
    <citation type="submission" date="2024-09" db="EMBL/GenBank/DDBJ databases">
        <authorList>
            <person name="Sun Q."/>
            <person name="Mori K."/>
        </authorList>
    </citation>
    <scope>NUCLEOTIDE SEQUENCE [LARGE SCALE GENOMIC DNA]</scope>
    <source>
        <strain evidence="2 3">JCM 9626</strain>
    </source>
</reference>
<keyword evidence="1" id="KW-0812">Transmembrane</keyword>
<sequence length="145" mass="15156">MTTLSAATWAEPDRSRPRRVAGPALTIAGLAAATLALALRDPHQHGSWGLCPSQAMGFDCPGCGGLRAVNDLTHGRLLDAASSNLYLVVAIPVVVLLLGRWVVDAWRGTERPASPLTVPLLVTAGLVLVAFTVLRNVPACGWLAS</sequence>
<dbReference type="InterPro" id="IPR021215">
    <property type="entry name" value="DUF2752"/>
</dbReference>
<protein>
    <submittedName>
        <fullName evidence="2">DUF2752 domain-containing protein</fullName>
    </submittedName>
</protein>
<evidence type="ECO:0000313" key="2">
    <source>
        <dbReference type="EMBL" id="MFB9314888.1"/>
    </source>
</evidence>
<keyword evidence="1" id="KW-0472">Membrane</keyword>
<keyword evidence="3" id="KW-1185">Reference proteome</keyword>
<organism evidence="2 3">
    <name type="scientific">Nocardioides plantarum</name>
    <dbReference type="NCBI Taxonomy" id="29299"/>
    <lineage>
        <taxon>Bacteria</taxon>
        <taxon>Bacillati</taxon>
        <taxon>Actinomycetota</taxon>
        <taxon>Actinomycetes</taxon>
        <taxon>Propionibacteriales</taxon>
        <taxon>Nocardioidaceae</taxon>
        <taxon>Nocardioides</taxon>
    </lineage>
</organism>
<name>A0ABV5KDS6_9ACTN</name>
<evidence type="ECO:0000256" key="1">
    <source>
        <dbReference type="SAM" id="Phobius"/>
    </source>
</evidence>
<gene>
    <name evidence="2" type="ORF">ACFFRI_17655</name>
</gene>
<comment type="caution">
    <text evidence="2">The sequence shown here is derived from an EMBL/GenBank/DDBJ whole genome shotgun (WGS) entry which is preliminary data.</text>
</comment>
<dbReference type="RefSeq" id="WP_140010020.1">
    <property type="nucleotide sequence ID" value="NZ_JBHMDG010000026.1"/>
</dbReference>
<feature type="transmembrane region" description="Helical" evidence="1">
    <location>
        <begin position="20"/>
        <end position="39"/>
    </location>
</feature>
<proteinExistence type="predicted"/>
<dbReference type="Proteomes" id="UP001589750">
    <property type="component" value="Unassembled WGS sequence"/>
</dbReference>